<name>A0A8J3Y8T2_9ACTN</name>
<accession>A0A8J3Y8T2</accession>
<dbReference type="SUPFAM" id="SSF50952">
    <property type="entry name" value="Soluble quinoprotein glucose dehydrogenase"/>
    <property type="match status" value="1"/>
</dbReference>
<dbReference type="Pfam" id="PF22633">
    <property type="entry name" value="F5_F8_type_C_2"/>
    <property type="match status" value="1"/>
</dbReference>
<dbReference type="Proteomes" id="UP000652013">
    <property type="component" value="Unassembled WGS sequence"/>
</dbReference>
<evidence type="ECO:0000259" key="5">
    <source>
        <dbReference type="PROSITE" id="PS50853"/>
    </source>
</evidence>
<evidence type="ECO:0000256" key="3">
    <source>
        <dbReference type="SAM" id="SignalP"/>
    </source>
</evidence>
<dbReference type="EMBL" id="BOOY01000026">
    <property type="protein sequence ID" value="GIJ04023.1"/>
    <property type="molecule type" value="Genomic_DNA"/>
</dbReference>
<keyword evidence="2" id="KW-0624">Polysaccharide degradation</keyword>
<dbReference type="GO" id="GO:0000272">
    <property type="term" value="P:polysaccharide catabolic process"/>
    <property type="evidence" value="ECO:0007669"/>
    <property type="project" value="UniProtKB-KW"/>
</dbReference>
<dbReference type="SUPFAM" id="SSF49785">
    <property type="entry name" value="Galactose-binding domain-like"/>
    <property type="match status" value="1"/>
</dbReference>
<evidence type="ECO:0000313" key="6">
    <source>
        <dbReference type="EMBL" id="GIJ04023.1"/>
    </source>
</evidence>
<dbReference type="InterPro" id="IPR013783">
    <property type="entry name" value="Ig-like_fold"/>
</dbReference>
<dbReference type="RefSeq" id="WP_203939283.1">
    <property type="nucleotide sequence ID" value="NZ_BAAAGJ010000002.1"/>
</dbReference>
<dbReference type="SMART" id="SM00060">
    <property type="entry name" value="FN3"/>
    <property type="match status" value="2"/>
</dbReference>
<evidence type="ECO:0000256" key="1">
    <source>
        <dbReference type="ARBA" id="ARBA00023295"/>
    </source>
</evidence>
<dbReference type="PANTHER" id="PTHR19328:SF13">
    <property type="entry name" value="HIPL1 PROTEIN"/>
    <property type="match status" value="1"/>
</dbReference>
<dbReference type="InterPro" id="IPR036116">
    <property type="entry name" value="FN3_sf"/>
</dbReference>
<reference evidence="6" key="1">
    <citation type="submission" date="2021-01" db="EMBL/GenBank/DDBJ databases">
        <title>Whole genome shotgun sequence of Spirilliplanes yamanashiensis NBRC 15828.</title>
        <authorList>
            <person name="Komaki H."/>
            <person name="Tamura T."/>
        </authorList>
    </citation>
    <scope>NUCLEOTIDE SEQUENCE</scope>
    <source>
        <strain evidence="6">NBRC 15828</strain>
    </source>
</reference>
<dbReference type="AlphaFoldDB" id="A0A8J3Y8T2"/>
<dbReference type="PROSITE" id="PS51318">
    <property type="entry name" value="TAT"/>
    <property type="match status" value="1"/>
</dbReference>
<dbReference type="InterPro" id="IPR008979">
    <property type="entry name" value="Galactose-bd-like_sf"/>
</dbReference>
<feature type="domain" description="F5/8 type C" evidence="4">
    <location>
        <begin position="19"/>
        <end position="161"/>
    </location>
</feature>
<keyword evidence="7" id="KW-1185">Reference proteome</keyword>
<evidence type="ECO:0000259" key="4">
    <source>
        <dbReference type="PROSITE" id="PS50022"/>
    </source>
</evidence>
<dbReference type="InterPro" id="IPR011042">
    <property type="entry name" value="6-blade_b-propeller_TolB-like"/>
</dbReference>
<comment type="caution">
    <text evidence="6">The sequence shown here is derived from an EMBL/GenBank/DDBJ whole genome shotgun (WGS) entry which is preliminary data.</text>
</comment>
<feature type="chain" id="PRO_5035322028" description="Glucose/arabinose dehydrogenase, beta-propeller fold" evidence="3">
    <location>
        <begin position="32"/>
        <end position="685"/>
    </location>
</feature>
<proteinExistence type="predicted"/>
<dbReference type="SUPFAM" id="SSF49265">
    <property type="entry name" value="Fibronectin type III"/>
    <property type="match status" value="2"/>
</dbReference>
<dbReference type="Pfam" id="PF00041">
    <property type="entry name" value="fn3"/>
    <property type="match status" value="2"/>
</dbReference>
<organism evidence="6 7">
    <name type="scientific">Spirilliplanes yamanashiensis</name>
    <dbReference type="NCBI Taxonomy" id="42233"/>
    <lineage>
        <taxon>Bacteria</taxon>
        <taxon>Bacillati</taxon>
        <taxon>Actinomycetota</taxon>
        <taxon>Actinomycetes</taxon>
        <taxon>Micromonosporales</taxon>
        <taxon>Micromonosporaceae</taxon>
        <taxon>Spirilliplanes</taxon>
    </lineage>
</organism>
<dbReference type="Gene3D" id="2.120.10.30">
    <property type="entry name" value="TolB, C-terminal domain"/>
    <property type="match status" value="1"/>
</dbReference>
<keyword evidence="1" id="KW-0326">Glycosidase</keyword>
<dbReference type="InterPro" id="IPR000421">
    <property type="entry name" value="FA58C"/>
</dbReference>
<keyword evidence="3" id="KW-0732">Signal</keyword>
<feature type="signal peptide" evidence="3">
    <location>
        <begin position="1"/>
        <end position="31"/>
    </location>
</feature>
<feature type="domain" description="Fibronectin type-III" evidence="5">
    <location>
        <begin position="269"/>
        <end position="356"/>
    </location>
</feature>
<protein>
    <recommendedName>
        <fullName evidence="8">Glucose/arabinose dehydrogenase, beta-propeller fold</fullName>
    </recommendedName>
</protein>
<sequence length="685" mass="71461">MRLSPRSATAALAAGLLAAAAALAGATAAHAADPLVSAGKPVTTSGDETAQLGGANAVDGNAATRWASALRTDPSWIRVDLGASYHLSRVALRWEAAYARAYRIQVSEDGTNWIDAHSTTTGDGGTDDITLDANGRYVRMHGTTRATQYGYSLFEFEVYGANGGPADTQPPAAPTGFRQVGAATPTTVDVAWNAATDNVGVQLYEVYHGGSRIKTVGANQLSTQLANLTPNTAYDLTVLARDAAGNPSQASNAILVTTPRADDTTAPTVPAGLRATAVGANSVTLQWNASTDNTGVAGYDVYRGTATTPVQSVPDTTATDSGLVAGTTYAYTVRARDVNGNVSAASAPLSVRTTAVGNGGDPVYDRDITTTDIAWGIGFLPDGSALVTERDRFEVLRVTATGQKSVVGRVAGAVGTNGEGGAMGLAVSPTFATDRYVFIFHTAAQDNRVVRYTYADGALSATGTPVVTGIAKNQYHNGGRLRFGPDGHLYIATGDAKNSSTSQNLNSLNGKILRVDRNGNAAPGNPFNSRVYSSGHRNVQGLAWDSRGQLWASEFGEGNLDELNLIRPGANYGWPACEGPCSNPAYTNPVRTWSTASASPSGLEIVNNTIYMAAVRGARLWVMTINAAGTGTDTPRAFFNNRWGRLRTVVKTPDGGLWLTSTNNDKLGGTPATIDNVIVRLRFGS</sequence>
<gene>
    <name evidence="6" type="ORF">Sya03_33750</name>
</gene>
<evidence type="ECO:0000256" key="2">
    <source>
        <dbReference type="ARBA" id="ARBA00023326"/>
    </source>
</evidence>
<dbReference type="Pfam" id="PF07995">
    <property type="entry name" value="GSDH"/>
    <property type="match status" value="1"/>
</dbReference>
<dbReference type="Gene3D" id="2.60.40.10">
    <property type="entry name" value="Immunoglobulins"/>
    <property type="match status" value="2"/>
</dbReference>
<dbReference type="GO" id="GO:0016798">
    <property type="term" value="F:hydrolase activity, acting on glycosyl bonds"/>
    <property type="evidence" value="ECO:0007669"/>
    <property type="project" value="UniProtKB-KW"/>
</dbReference>
<dbReference type="PROSITE" id="PS50853">
    <property type="entry name" value="FN3"/>
    <property type="match status" value="2"/>
</dbReference>
<dbReference type="PANTHER" id="PTHR19328">
    <property type="entry name" value="HEDGEHOG-INTERACTING PROTEIN"/>
    <property type="match status" value="1"/>
</dbReference>
<dbReference type="InterPro" id="IPR011041">
    <property type="entry name" value="Quinoprot_gluc/sorb_DH_b-prop"/>
</dbReference>
<dbReference type="InterPro" id="IPR012938">
    <property type="entry name" value="Glc/Sorbosone_DH"/>
</dbReference>
<dbReference type="InterPro" id="IPR003961">
    <property type="entry name" value="FN3_dom"/>
</dbReference>
<dbReference type="PROSITE" id="PS50022">
    <property type="entry name" value="FA58C_3"/>
    <property type="match status" value="1"/>
</dbReference>
<evidence type="ECO:0000313" key="7">
    <source>
        <dbReference type="Proteomes" id="UP000652013"/>
    </source>
</evidence>
<keyword evidence="2" id="KW-0119">Carbohydrate metabolism</keyword>
<feature type="domain" description="Fibronectin type-III" evidence="5">
    <location>
        <begin position="173"/>
        <end position="261"/>
    </location>
</feature>
<evidence type="ECO:0008006" key="8">
    <source>
        <dbReference type="Google" id="ProtNLM"/>
    </source>
</evidence>
<dbReference type="CDD" id="cd00063">
    <property type="entry name" value="FN3"/>
    <property type="match status" value="2"/>
</dbReference>
<keyword evidence="1" id="KW-0378">Hydrolase</keyword>
<dbReference type="InterPro" id="IPR006311">
    <property type="entry name" value="TAT_signal"/>
</dbReference>
<dbReference type="Gene3D" id="2.60.120.260">
    <property type="entry name" value="Galactose-binding domain-like"/>
    <property type="match status" value="1"/>
</dbReference>